<gene>
    <name evidence="2" type="ORF">GCM10023116_33230</name>
</gene>
<name>A0ABP8V726_9GAMM</name>
<dbReference type="EMBL" id="BAABFL010000434">
    <property type="protein sequence ID" value="GAA4651040.1"/>
    <property type="molecule type" value="Genomic_DNA"/>
</dbReference>
<evidence type="ECO:0008006" key="4">
    <source>
        <dbReference type="Google" id="ProtNLM"/>
    </source>
</evidence>
<keyword evidence="3" id="KW-1185">Reference proteome</keyword>
<evidence type="ECO:0000313" key="3">
    <source>
        <dbReference type="Proteomes" id="UP001500604"/>
    </source>
</evidence>
<proteinExistence type="predicted"/>
<keyword evidence="1" id="KW-0732">Signal</keyword>
<feature type="chain" id="PRO_5047048738" description="Fimbrial protein" evidence="1">
    <location>
        <begin position="20"/>
        <end position="144"/>
    </location>
</feature>
<evidence type="ECO:0000313" key="2">
    <source>
        <dbReference type="EMBL" id="GAA4651040.1"/>
    </source>
</evidence>
<protein>
    <recommendedName>
        <fullName evidence="4">Fimbrial protein</fullName>
    </recommendedName>
</protein>
<reference evidence="3" key="1">
    <citation type="journal article" date="2019" name="Int. J. Syst. Evol. Microbiol.">
        <title>The Global Catalogue of Microorganisms (GCM) 10K type strain sequencing project: providing services to taxonomists for standard genome sequencing and annotation.</title>
        <authorList>
            <consortium name="The Broad Institute Genomics Platform"/>
            <consortium name="The Broad Institute Genome Sequencing Center for Infectious Disease"/>
            <person name="Wu L."/>
            <person name="Ma J."/>
        </authorList>
    </citation>
    <scope>NUCLEOTIDE SEQUENCE [LARGE SCALE GENOMIC DNA]</scope>
    <source>
        <strain evidence="3">JCM 17805</strain>
    </source>
</reference>
<dbReference type="RefSeq" id="WP_345197338.1">
    <property type="nucleotide sequence ID" value="NZ_BAABFL010000434.1"/>
</dbReference>
<sequence length="144" mass="14560">MKKTLIAMAMALASTSAMAELDSESATVSMDVALFASITNLDDFVLNPVSSDGAAGSIYSGSDTYNLESNGQVRVTLSGSDLSNGSDSISTAYALDDSGLTFDTTADSVHNANHTVSADATLGNISAQKAGSYSGTITLTVSGI</sequence>
<dbReference type="Proteomes" id="UP001500604">
    <property type="component" value="Unassembled WGS sequence"/>
</dbReference>
<feature type="signal peptide" evidence="1">
    <location>
        <begin position="1"/>
        <end position="19"/>
    </location>
</feature>
<organism evidence="2 3">
    <name type="scientific">Kistimonas scapharcae</name>
    <dbReference type="NCBI Taxonomy" id="1036133"/>
    <lineage>
        <taxon>Bacteria</taxon>
        <taxon>Pseudomonadati</taxon>
        <taxon>Pseudomonadota</taxon>
        <taxon>Gammaproteobacteria</taxon>
        <taxon>Oceanospirillales</taxon>
        <taxon>Endozoicomonadaceae</taxon>
        <taxon>Kistimonas</taxon>
    </lineage>
</organism>
<evidence type="ECO:0000256" key="1">
    <source>
        <dbReference type="SAM" id="SignalP"/>
    </source>
</evidence>
<comment type="caution">
    <text evidence="2">The sequence shown here is derived from an EMBL/GenBank/DDBJ whole genome shotgun (WGS) entry which is preliminary data.</text>
</comment>
<accession>A0ABP8V726</accession>